<reference evidence="2" key="1">
    <citation type="submission" date="2016-04" db="EMBL/GenBank/DDBJ databases">
        <authorList>
            <person name="Evans L.H."/>
            <person name="Alamgir A."/>
            <person name="Owens N."/>
            <person name="Weber N.D."/>
            <person name="Virtaneva K."/>
            <person name="Barbian K."/>
            <person name="Babar A."/>
            <person name="Rosenke K."/>
        </authorList>
    </citation>
    <scope>NUCLEOTIDE SEQUENCE</scope>
    <source>
        <strain evidence="2">86</strain>
    </source>
</reference>
<proteinExistence type="predicted"/>
<dbReference type="AlphaFoldDB" id="A0A212KM13"/>
<name>A0A212KM13_9PROT</name>
<dbReference type="SMART" id="SM01252">
    <property type="entry name" value="KilA-N"/>
    <property type="match status" value="1"/>
</dbReference>
<dbReference type="InterPro" id="IPR018004">
    <property type="entry name" value="KilA/APSES_HTH"/>
</dbReference>
<dbReference type="Pfam" id="PF04383">
    <property type="entry name" value="KilA-N"/>
    <property type="match status" value="1"/>
</dbReference>
<feature type="domain" description="KilA/APSES-type HTH DNA-binding" evidence="1">
    <location>
        <begin position="47"/>
        <end position="147"/>
    </location>
</feature>
<gene>
    <name evidence="2" type="ORF">KL86APRO_30200</name>
</gene>
<sequence>MTPKSESPNGGNRQGFQGIKTRLCKKGIDMKNITHGGEGVKAALVYNGAAIRAVGERLNLTDMWKAAGADPSRRPVEWLRSAEAIRFVEFLAETTGEKVGDSHLFQVAKGRTGSTTAHWQIGLAYAKYLSPDFHMWCNTVVREKMEGRSVSVDVLTPGEVGGVVKKVLWKQVPEILGQIVDRYLPGVIEERVASALAADPRYAATDYVAPLDVAIRYGVPPKRRNCLCKVIGDQMARISADWAVPVKLSRETQRRLFSPEVVAHWERTGGKEVIRCHKAKIEGQGLLHLVARRRRPVEHQPQAAE</sequence>
<evidence type="ECO:0000259" key="1">
    <source>
        <dbReference type="SMART" id="SM01252"/>
    </source>
</evidence>
<organism evidence="2">
    <name type="scientific">uncultured Alphaproteobacteria bacterium</name>
    <dbReference type="NCBI Taxonomy" id="91750"/>
    <lineage>
        <taxon>Bacteria</taxon>
        <taxon>Pseudomonadati</taxon>
        <taxon>Pseudomonadota</taxon>
        <taxon>Alphaproteobacteria</taxon>
        <taxon>environmental samples</taxon>
    </lineage>
</organism>
<dbReference type="EMBL" id="FLUO01000003">
    <property type="protein sequence ID" value="SBW12709.1"/>
    <property type="molecule type" value="Genomic_DNA"/>
</dbReference>
<accession>A0A212KM13</accession>
<evidence type="ECO:0000313" key="2">
    <source>
        <dbReference type="EMBL" id="SBW12709.1"/>
    </source>
</evidence>
<protein>
    <recommendedName>
        <fullName evidence="1">KilA/APSES-type HTH DNA-binding domain-containing protein</fullName>
    </recommendedName>
</protein>